<sequence length="645" mass="71424">MSAIAGSCCSDGSPSALSHCKSMLRGLKPFGGGRPECWVSGSVALGRDLRRLLPEDAFDQQPASSRNGRYTLVADIRLDNRPELTDALGIGAGQAARLSDSALLLQAIERWDLGAVDRLTGVFAIALWDAHLRRMHLVRDPLGMRPLYFHQSEGCVAFASMPCGLHALPEIPYAVDEERVSETLIPMSIATERTFFRDIRSVLPGHVFTFAAGALTRVRYWRPEEIATRRQTREQSAESVREAFDRAVAAQLRGEGEVMSQLSGGMDSTLVTATAARILRASNRRLIGVTAAPYPGFAGEERRDRMEDESGLASQTAAFYPEMEHLVIRPPMHVSPLAESMPGEALLGRPRASPCNQTWLTAINQEAQRRGIAILLDGVPGNMTVSHPGLDAPMDLARRGHLLRAGQEVLALVRQHRLRPRGAVGLAARALLPPGAWRWVEAHTRRAPDYDCFGAVHPDRMREWELLLRTEALGRSIQADGLGRKIAVFEMTAEAGPLRKGNLAAWDVDERSPLGDRRVIEACLSIPAEHYLENGQTCALHRRAFGERLPSDLYRVRARGLQAADWWDRLDADRTGVANELDAMRRSPLTQHFIDVPRIAKYVGEWPTDRHPGARTTANYRMHLLRAVAMSRFLRMVEAGRPSFV</sequence>
<comment type="catalytic activity">
    <reaction evidence="7">
        <text>L-aspartate + L-glutamine + ATP + H2O = L-asparagine + L-glutamate + AMP + diphosphate + H(+)</text>
        <dbReference type="Rhea" id="RHEA:12228"/>
        <dbReference type="ChEBI" id="CHEBI:15377"/>
        <dbReference type="ChEBI" id="CHEBI:15378"/>
        <dbReference type="ChEBI" id="CHEBI:29985"/>
        <dbReference type="ChEBI" id="CHEBI:29991"/>
        <dbReference type="ChEBI" id="CHEBI:30616"/>
        <dbReference type="ChEBI" id="CHEBI:33019"/>
        <dbReference type="ChEBI" id="CHEBI:58048"/>
        <dbReference type="ChEBI" id="CHEBI:58359"/>
        <dbReference type="ChEBI" id="CHEBI:456215"/>
        <dbReference type="EC" id="6.3.5.4"/>
    </reaction>
</comment>
<keyword evidence="5 8" id="KW-0067">ATP-binding</keyword>
<dbReference type="CDD" id="cd00712">
    <property type="entry name" value="AsnB"/>
    <property type="match status" value="1"/>
</dbReference>
<dbReference type="InterPro" id="IPR051786">
    <property type="entry name" value="ASN_synthetase/amidase"/>
</dbReference>
<evidence type="ECO:0000256" key="7">
    <source>
        <dbReference type="ARBA" id="ARBA00048741"/>
    </source>
</evidence>
<evidence type="ECO:0000256" key="1">
    <source>
        <dbReference type="ARBA" id="ARBA00005187"/>
    </source>
</evidence>
<keyword evidence="6" id="KW-0315">Glutamine amidotransferase</keyword>
<gene>
    <name evidence="10" type="ORF">SAMN05421771_2089</name>
</gene>
<name>A0A1I6M965_9BACT</name>
<dbReference type="Pfam" id="PF13537">
    <property type="entry name" value="GATase_7"/>
    <property type="match status" value="1"/>
</dbReference>
<evidence type="ECO:0000256" key="2">
    <source>
        <dbReference type="ARBA" id="ARBA00005752"/>
    </source>
</evidence>
<evidence type="ECO:0000313" key="11">
    <source>
        <dbReference type="Proteomes" id="UP000199024"/>
    </source>
</evidence>
<dbReference type="Gene3D" id="3.60.20.10">
    <property type="entry name" value="Glutamine Phosphoribosylpyrophosphate, subunit 1, domain 1"/>
    <property type="match status" value="1"/>
</dbReference>
<dbReference type="EMBL" id="FOZL01000001">
    <property type="protein sequence ID" value="SFS12256.1"/>
    <property type="molecule type" value="Genomic_DNA"/>
</dbReference>
<dbReference type="PANTHER" id="PTHR43284:SF1">
    <property type="entry name" value="ASPARAGINE SYNTHETASE"/>
    <property type="match status" value="1"/>
</dbReference>
<dbReference type="Gene3D" id="3.40.50.620">
    <property type="entry name" value="HUPs"/>
    <property type="match status" value="2"/>
</dbReference>
<evidence type="ECO:0000256" key="5">
    <source>
        <dbReference type="ARBA" id="ARBA00022840"/>
    </source>
</evidence>
<comment type="pathway">
    <text evidence="1">Amino-acid biosynthesis; L-asparagine biosynthesis; L-asparagine from L-aspartate (L-Gln route): step 1/1.</text>
</comment>
<organism evidence="10 11">
    <name type="scientific">Granulicella pectinivorans</name>
    <dbReference type="NCBI Taxonomy" id="474950"/>
    <lineage>
        <taxon>Bacteria</taxon>
        <taxon>Pseudomonadati</taxon>
        <taxon>Acidobacteriota</taxon>
        <taxon>Terriglobia</taxon>
        <taxon>Terriglobales</taxon>
        <taxon>Acidobacteriaceae</taxon>
        <taxon>Granulicella</taxon>
    </lineage>
</organism>
<dbReference type="GO" id="GO:0004066">
    <property type="term" value="F:asparagine synthase (glutamine-hydrolyzing) activity"/>
    <property type="evidence" value="ECO:0007669"/>
    <property type="project" value="UniProtKB-EC"/>
</dbReference>
<protein>
    <recommendedName>
        <fullName evidence="3">asparagine synthase (glutamine-hydrolyzing)</fullName>
        <ecNumber evidence="3">6.3.5.4</ecNumber>
    </recommendedName>
</protein>
<dbReference type="Pfam" id="PF00733">
    <property type="entry name" value="Asn_synthase"/>
    <property type="match status" value="1"/>
</dbReference>
<dbReference type="InterPro" id="IPR014729">
    <property type="entry name" value="Rossmann-like_a/b/a_fold"/>
</dbReference>
<evidence type="ECO:0000259" key="9">
    <source>
        <dbReference type="PROSITE" id="PS51278"/>
    </source>
</evidence>
<dbReference type="STRING" id="474950.SAMN05421771_2089"/>
<dbReference type="InterPro" id="IPR029055">
    <property type="entry name" value="Ntn_hydrolases_N"/>
</dbReference>
<comment type="similarity">
    <text evidence="2">Belongs to the asparagine synthetase family.</text>
</comment>
<evidence type="ECO:0000256" key="4">
    <source>
        <dbReference type="ARBA" id="ARBA00022741"/>
    </source>
</evidence>
<reference evidence="10 11" key="1">
    <citation type="submission" date="2016-10" db="EMBL/GenBank/DDBJ databases">
        <authorList>
            <person name="de Groot N.N."/>
        </authorList>
    </citation>
    <scope>NUCLEOTIDE SEQUENCE [LARGE SCALE GENOMIC DNA]</scope>
    <source>
        <strain evidence="10 11">DSM 21001</strain>
    </source>
</reference>
<proteinExistence type="inferred from homology"/>
<dbReference type="InterPro" id="IPR017932">
    <property type="entry name" value="GATase_2_dom"/>
</dbReference>
<dbReference type="InterPro" id="IPR001962">
    <property type="entry name" value="Asn_synthase"/>
</dbReference>
<dbReference type="GO" id="GO:0006529">
    <property type="term" value="P:asparagine biosynthetic process"/>
    <property type="evidence" value="ECO:0007669"/>
    <property type="project" value="InterPro"/>
</dbReference>
<dbReference type="GO" id="GO:0005524">
    <property type="term" value="F:ATP binding"/>
    <property type="evidence" value="ECO:0007669"/>
    <property type="project" value="UniProtKB-KW"/>
</dbReference>
<dbReference type="GO" id="GO:0005829">
    <property type="term" value="C:cytosol"/>
    <property type="evidence" value="ECO:0007669"/>
    <property type="project" value="TreeGrafter"/>
</dbReference>
<feature type="domain" description="Glutamine amidotransferase type-2" evidence="9">
    <location>
        <begin position="2"/>
        <end position="213"/>
    </location>
</feature>
<dbReference type="SUPFAM" id="SSF52402">
    <property type="entry name" value="Adenine nucleotide alpha hydrolases-like"/>
    <property type="match status" value="1"/>
</dbReference>
<dbReference type="PIRSF" id="PIRSF001589">
    <property type="entry name" value="Asn_synthetase_glu-h"/>
    <property type="match status" value="1"/>
</dbReference>
<evidence type="ECO:0000256" key="8">
    <source>
        <dbReference type="PIRSR" id="PIRSR001589-2"/>
    </source>
</evidence>
<dbReference type="OrthoDB" id="9763290at2"/>
<dbReference type="PROSITE" id="PS51278">
    <property type="entry name" value="GATASE_TYPE_2"/>
    <property type="match status" value="1"/>
</dbReference>
<evidence type="ECO:0000256" key="3">
    <source>
        <dbReference type="ARBA" id="ARBA00012737"/>
    </source>
</evidence>
<dbReference type="AlphaFoldDB" id="A0A1I6M965"/>
<dbReference type="PANTHER" id="PTHR43284">
    <property type="entry name" value="ASPARAGINE SYNTHETASE (GLUTAMINE-HYDROLYZING)"/>
    <property type="match status" value="1"/>
</dbReference>
<dbReference type="SUPFAM" id="SSF56235">
    <property type="entry name" value="N-terminal nucleophile aminohydrolases (Ntn hydrolases)"/>
    <property type="match status" value="1"/>
</dbReference>
<dbReference type="InterPro" id="IPR006426">
    <property type="entry name" value="Asn_synth_AEB"/>
</dbReference>
<keyword evidence="11" id="KW-1185">Reference proteome</keyword>
<dbReference type="Proteomes" id="UP000199024">
    <property type="component" value="Unassembled WGS sequence"/>
</dbReference>
<keyword evidence="4 8" id="KW-0547">Nucleotide-binding</keyword>
<dbReference type="EC" id="6.3.5.4" evidence="3"/>
<evidence type="ECO:0000256" key="6">
    <source>
        <dbReference type="ARBA" id="ARBA00022962"/>
    </source>
</evidence>
<dbReference type="InterPro" id="IPR033738">
    <property type="entry name" value="AsnB_N"/>
</dbReference>
<accession>A0A1I6M965</accession>
<dbReference type="RefSeq" id="WP_089839034.1">
    <property type="nucleotide sequence ID" value="NZ_FOZL01000001.1"/>
</dbReference>
<feature type="binding site" evidence="8">
    <location>
        <position position="100"/>
    </location>
    <ligand>
        <name>L-glutamine</name>
        <dbReference type="ChEBI" id="CHEBI:58359"/>
    </ligand>
</feature>
<evidence type="ECO:0000313" key="10">
    <source>
        <dbReference type="EMBL" id="SFS12256.1"/>
    </source>
</evidence>